<proteinExistence type="predicted"/>
<evidence type="ECO:0000313" key="2">
    <source>
        <dbReference type="Proteomes" id="UP000321577"/>
    </source>
</evidence>
<protein>
    <recommendedName>
        <fullName evidence="3">DUF1826 domain-containing protein</fullName>
    </recommendedName>
</protein>
<evidence type="ECO:0000313" key="1">
    <source>
        <dbReference type="EMBL" id="GEP45438.1"/>
    </source>
</evidence>
<accession>A0A512MFD6</accession>
<gene>
    <name evidence="1" type="ORF">BGE01nite_47290</name>
</gene>
<sequence>MPSPDLFQNNPRVRLVTSFEELVDTRFCDGINALCWPRVLEGDFAEIVAHLDMPPGITHLSAEELRALPLSAAGKTAVEIMIADQERLSELGLDPVLDCVNGYVQREETGPVRTDVCSFHVDSATAEADTWLCTYHGASSEGLLNEEAIGRALIPETRAELLRIYGGSDDEGFAEWLNDHFYDLHYAPLPEAKPYTFGVGNLWRIATEYPDSPVPPCIHRAPDPIARQKRLLLIS</sequence>
<organism evidence="1 2">
    <name type="scientific">Brevifollis gellanilyticus</name>
    <dbReference type="NCBI Taxonomy" id="748831"/>
    <lineage>
        <taxon>Bacteria</taxon>
        <taxon>Pseudomonadati</taxon>
        <taxon>Verrucomicrobiota</taxon>
        <taxon>Verrucomicrobiia</taxon>
        <taxon>Verrucomicrobiales</taxon>
        <taxon>Verrucomicrobiaceae</taxon>
    </lineage>
</organism>
<name>A0A512MFD6_9BACT</name>
<dbReference type="Proteomes" id="UP000321577">
    <property type="component" value="Unassembled WGS sequence"/>
</dbReference>
<comment type="caution">
    <text evidence="1">The sequence shown here is derived from an EMBL/GenBank/DDBJ whole genome shotgun (WGS) entry which is preliminary data.</text>
</comment>
<reference evidence="1 2" key="1">
    <citation type="submission" date="2019-07" db="EMBL/GenBank/DDBJ databases">
        <title>Whole genome shotgun sequence of Brevifollis gellanilyticus NBRC 108608.</title>
        <authorList>
            <person name="Hosoyama A."/>
            <person name="Uohara A."/>
            <person name="Ohji S."/>
            <person name="Ichikawa N."/>
        </authorList>
    </citation>
    <scope>NUCLEOTIDE SEQUENCE [LARGE SCALE GENOMIC DNA]</scope>
    <source>
        <strain evidence="1 2">NBRC 108608</strain>
    </source>
</reference>
<dbReference type="OrthoDB" id="6710124at2"/>
<evidence type="ECO:0008006" key="3">
    <source>
        <dbReference type="Google" id="ProtNLM"/>
    </source>
</evidence>
<dbReference type="EMBL" id="BKAG01000049">
    <property type="protein sequence ID" value="GEP45438.1"/>
    <property type="molecule type" value="Genomic_DNA"/>
</dbReference>
<dbReference type="RefSeq" id="WP_146854338.1">
    <property type="nucleotide sequence ID" value="NZ_BKAG01000049.1"/>
</dbReference>
<dbReference type="AlphaFoldDB" id="A0A512MFD6"/>
<keyword evidence="2" id="KW-1185">Reference proteome</keyword>